<reference evidence="2" key="1">
    <citation type="journal article" date="2022" name="Mol. Ecol. Resour.">
        <title>The genomes of chicory, endive, great burdock and yacon provide insights into Asteraceae palaeo-polyploidization history and plant inulin production.</title>
        <authorList>
            <person name="Fan W."/>
            <person name="Wang S."/>
            <person name="Wang H."/>
            <person name="Wang A."/>
            <person name="Jiang F."/>
            <person name="Liu H."/>
            <person name="Zhao H."/>
            <person name="Xu D."/>
            <person name="Zhang Y."/>
        </authorList>
    </citation>
    <scope>NUCLEOTIDE SEQUENCE [LARGE SCALE GENOMIC DNA]</scope>
    <source>
        <strain evidence="2">cv. Punajuju</strain>
    </source>
</reference>
<dbReference type="Proteomes" id="UP001055811">
    <property type="component" value="Linkage Group LG03"/>
</dbReference>
<name>A0ACB9FBM1_CICIN</name>
<accession>A0ACB9FBM1</accession>
<evidence type="ECO:0000313" key="2">
    <source>
        <dbReference type="Proteomes" id="UP001055811"/>
    </source>
</evidence>
<evidence type="ECO:0000313" key="1">
    <source>
        <dbReference type="EMBL" id="KAI3768514.1"/>
    </source>
</evidence>
<sequence length="163" mass="18680">MGHLCRSYLNMEMAMLVNVSSCVNGDAGERDYIALTDFLCFLLYFIVSHMLMVILVNVGSYCSSDLPFKTQIVYRTSSKEKTQVISAVFLAKTSQFHHLHPSDLPFKTLLSRHHQLYPSRFLHILHPSRFLNLLHPCTTERPPIHHPDTSLLLNSNPTSYTFL</sequence>
<gene>
    <name evidence="1" type="ORF">L2E82_19253</name>
</gene>
<keyword evidence="2" id="KW-1185">Reference proteome</keyword>
<organism evidence="1 2">
    <name type="scientific">Cichorium intybus</name>
    <name type="common">Chicory</name>
    <dbReference type="NCBI Taxonomy" id="13427"/>
    <lineage>
        <taxon>Eukaryota</taxon>
        <taxon>Viridiplantae</taxon>
        <taxon>Streptophyta</taxon>
        <taxon>Embryophyta</taxon>
        <taxon>Tracheophyta</taxon>
        <taxon>Spermatophyta</taxon>
        <taxon>Magnoliopsida</taxon>
        <taxon>eudicotyledons</taxon>
        <taxon>Gunneridae</taxon>
        <taxon>Pentapetalae</taxon>
        <taxon>asterids</taxon>
        <taxon>campanulids</taxon>
        <taxon>Asterales</taxon>
        <taxon>Asteraceae</taxon>
        <taxon>Cichorioideae</taxon>
        <taxon>Cichorieae</taxon>
        <taxon>Cichoriinae</taxon>
        <taxon>Cichorium</taxon>
    </lineage>
</organism>
<proteinExistence type="predicted"/>
<dbReference type="EMBL" id="CM042011">
    <property type="protein sequence ID" value="KAI3768514.1"/>
    <property type="molecule type" value="Genomic_DNA"/>
</dbReference>
<reference evidence="1 2" key="2">
    <citation type="journal article" date="2022" name="Mol. Ecol. Resour.">
        <title>The genomes of chicory, endive, great burdock and yacon provide insights into Asteraceae paleo-polyploidization history and plant inulin production.</title>
        <authorList>
            <person name="Fan W."/>
            <person name="Wang S."/>
            <person name="Wang H."/>
            <person name="Wang A."/>
            <person name="Jiang F."/>
            <person name="Liu H."/>
            <person name="Zhao H."/>
            <person name="Xu D."/>
            <person name="Zhang Y."/>
        </authorList>
    </citation>
    <scope>NUCLEOTIDE SEQUENCE [LARGE SCALE GENOMIC DNA]</scope>
    <source>
        <strain evidence="2">cv. Punajuju</strain>
        <tissue evidence="1">Leaves</tissue>
    </source>
</reference>
<comment type="caution">
    <text evidence="1">The sequence shown here is derived from an EMBL/GenBank/DDBJ whole genome shotgun (WGS) entry which is preliminary data.</text>
</comment>
<protein>
    <submittedName>
        <fullName evidence="1">Uncharacterized protein</fullName>
    </submittedName>
</protein>